<reference evidence="2" key="1">
    <citation type="submission" date="2006-06" db="EMBL/GenBank/DDBJ databases">
        <title>Complete sequence of Trichodesmium erythraeum IMS101.</title>
        <authorList>
            <consortium name="US DOE Joint Genome Institute"/>
            <person name="Copeland A."/>
            <person name="Lucas S."/>
            <person name="Lapidus A."/>
            <person name="Barry K."/>
            <person name="Detter J.C."/>
            <person name="Glavina del Rio T."/>
            <person name="Hammon N."/>
            <person name="Israni S."/>
            <person name="Dalin E."/>
            <person name="Tice H."/>
            <person name="Pitluck S."/>
            <person name="Kiss H."/>
            <person name="Munk A.C."/>
            <person name="Brettin T."/>
            <person name="Bruce D."/>
            <person name="Han C."/>
            <person name="Tapia R."/>
            <person name="Gilna P."/>
            <person name="Schmutz J."/>
            <person name="Larimer F."/>
            <person name="Land M."/>
            <person name="Hauser L."/>
            <person name="Kyrpides N."/>
            <person name="Kim E."/>
            <person name="Richardson P."/>
        </authorList>
    </citation>
    <scope>NUCLEOTIDE SEQUENCE [LARGE SCALE GENOMIC DNA]</scope>
    <source>
        <strain evidence="2">IMS101</strain>
    </source>
</reference>
<protein>
    <submittedName>
        <fullName evidence="2">FHA domain containing protein</fullName>
    </submittedName>
</protein>
<dbReference type="EMBL" id="CP000393">
    <property type="protein sequence ID" value="ABG51805.1"/>
    <property type="molecule type" value="Genomic_DNA"/>
</dbReference>
<dbReference type="AlphaFoldDB" id="Q111L9"/>
<organism evidence="2">
    <name type="scientific">Trichodesmium erythraeum (strain IMS101)</name>
    <dbReference type="NCBI Taxonomy" id="203124"/>
    <lineage>
        <taxon>Bacteria</taxon>
        <taxon>Bacillati</taxon>
        <taxon>Cyanobacteriota</taxon>
        <taxon>Cyanophyceae</taxon>
        <taxon>Oscillatoriophycideae</taxon>
        <taxon>Oscillatoriales</taxon>
        <taxon>Microcoleaceae</taxon>
        <taxon>Trichodesmium</taxon>
    </lineage>
</organism>
<dbReference type="PROSITE" id="PS50006">
    <property type="entry name" value="FHA_DOMAIN"/>
    <property type="match status" value="1"/>
</dbReference>
<dbReference type="eggNOG" id="COG1716">
    <property type="taxonomic scope" value="Bacteria"/>
</dbReference>
<dbReference type="STRING" id="203124.Tery_2610"/>
<dbReference type="InterPro" id="IPR008984">
    <property type="entry name" value="SMAD_FHA_dom_sf"/>
</dbReference>
<dbReference type="SUPFAM" id="SSF49879">
    <property type="entry name" value="SMAD/FHA domain"/>
    <property type="match status" value="1"/>
</dbReference>
<dbReference type="CDD" id="cd00060">
    <property type="entry name" value="FHA"/>
    <property type="match status" value="1"/>
</dbReference>
<feature type="domain" description="FHA" evidence="1">
    <location>
        <begin position="31"/>
        <end position="83"/>
    </location>
</feature>
<name>Q111L9_TRIEI</name>
<dbReference type="Gene3D" id="2.60.200.20">
    <property type="match status" value="1"/>
</dbReference>
<proteinExistence type="predicted"/>
<dbReference type="InterPro" id="IPR000253">
    <property type="entry name" value="FHA_dom"/>
</dbReference>
<dbReference type="KEGG" id="ter:Tery_2610"/>
<dbReference type="SMART" id="SM00240">
    <property type="entry name" value="FHA"/>
    <property type="match status" value="1"/>
</dbReference>
<dbReference type="RefSeq" id="WP_011612167.1">
    <property type="nucleotide sequence ID" value="NC_008312.1"/>
</dbReference>
<dbReference type="OrthoDB" id="510048at2"/>
<sequence length="197" mass="21831">MNEIIISWEEQDTTKTKTIKEIQPSKNPGTVRLGREPANCDITFDDPSVSRLHVEIFYNSQDNKFYLRNLKASNPPIVDKKLIVKYAEVVLNNNSLICLGQTKIKVIYNANNIFTSPTILQSPIPLNNNSTVLSPPDASQLKELATKPKRSIFGANYLVCPNPNCGKLVSIEKLNIGCSWCGTSLADAKSIIVPNNN</sequence>
<accession>Q111L9</accession>
<dbReference type="HOGENOM" id="CLU_1523679_0_0_3"/>
<dbReference type="Pfam" id="PF00498">
    <property type="entry name" value="FHA"/>
    <property type="match status" value="1"/>
</dbReference>
<gene>
    <name evidence="2" type="ordered locus">Tery_2610</name>
</gene>
<evidence type="ECO:0000313" key="2">
    <source>
        <dbReference type="EMBL" id="ABG51805.1"/>
    </source>
</evidence>
<evidence type="ECO:0000259" key="1">
    <source>
        <dbReference type="PROSITE" id="PS50006"/>
    </source>
</evidence>